<dbReference type="EMBL" id="MU118011">
    <property type="protein sequence ID" value="KAF9648604.1"/>
    <property type="molecule type" value="Genomic_DNA"/>
</dbReference>
<sequence>MSRSKLFQPIRVGRMDLKHRIVLSPLTRLRANKDHVHGDLALEYYTQRASTPGTLLITEATAIHPHAAGMPHIPLIYTNEQISSWRRITDSVHKNGSFIYVQLWAIGPSANPEILEAENPGQNIVPVGPSPIKTSGASVVPQPLSIPEIKEYVKWFQKAAEVSVNQAGFDGILLHGSNGYLVDQFLQDVSNKRTDEYGGSVENRTRFALEILEAITKSIGEDRTAIRVGPWGTMHGMRMGDPKPTFAYLAQRIKELYPNFAFIDAVEVERPRDGKESNEFLREVWAPKIFMSNSGYDRQKGMELADRTGGLVGYGKYFLANPDLPYKLKENLPLNKADPKSFYSYEDPKGYIDWPFADKRSG</sequence>
<accession>A0ACB6ZGA3</accession>
<name>A0ACB6ZGA3_THEGA</name>
<evidence type="ECO:0000313" key="1">
    <source>
        <dbReference type="EMBL" id="KAF9648604.1"/>
    </source>
</evidence>
<reference evidence="1" key="2">
    <citation type="journal article" date="2020" name="Nat. Commun.">
        <title>Large-scale genome sequencing of mycorrhizal fungi provides insights into the early evolution of symbiotic traits.</title>
        <authorList>
            <person name="Miyauchi S."/>
            <person name="Kiss E."/>
            <person name="Kuo A."/>
            <person name="Drula E."/>
            <person name="Kohler A."/>
            <person name="Sanchez-Garcia M."/>
            <person name="Morin E."/>
            <person name="Andreopoulos B."/>
            <person name="Barry K.W."/>
            <person name="Bonito G."/>
            <person name="Buee M."/>
            <person name="Carver A."/>
            <person name="Chen C."/>
            <person name="Cichocki N."/>
            <person name="Clum A."/>
            <person name="Culley D."/>
            <person name="Crous P.W."/>
            <person name="Fauchery L."/>
            <person name="Girlanda M."/>
            <person name="Hayes R.D."/>
            <person name="Keri Z."/>
            <person name="LaButti K."/>
            <person name="Lipzen A."/>
            <person name="Lombard V."/>
            <person name="Magnuson J."/>
            <person name="Maillard F."/>
            <person name="Murat C."/>
            <person name="Nolan M."/>
            <person name="Ohm R.A."/>
            <person name="Pangilinan J."/>
            <person name="Pereira M.F."/>
            <person name="Perotto S."/>
            <person name="Peter M."/>
            <person name="Pfister S."/>
            <person name="Riley R."/>
            <person name="Sitrit Y."/>
            <person name="Stielow J.B."/>
            <person name="Szollosi G."/>
            <person name="Zifcakova L."/>
            <person name="Stursova M."/>
            <person name="Spatafora J.W."/>
            <person name="Tedersoo L."/>
            <person name="Vaario L.M."/>
            <person name="Yamada A."/>
            <person name="Yan M."/>
            <person name="Wang P."/>
            <person name="Xu J."/>
            <person name="Bruns T."/>
            <person name="Baldrian P."/>
            <person name="Vilgalys R."/>
            <person name="Dunand C."/>
            <person name="Henrissat B."/>
            <person name="Grigoriev I.V."/>
            <person name="Hibbett D."/>
            <person name="Nagy L.G."/>
            <person name="Martin F.M."/>
        </authorList>
    </citation>
    <scope>NUCLEOTIDE SEQUENCE</scope>
    <source>
        <strain evidence="1">P2</strain>
    </source>
</reference>
<dbReference type="Proteomes" id="UP000886501">
    <property type="component" value="Unassembled WGS sequence"/>
</dbReference>
<evidence type="ECO:0000313" key="2">
    <source>
        <dbReference type="Proteomes" id="UP000886501"/>
    </source>
</evidence>
<reference evidence="1" key="1">
    <citation type="submission" date="2019-10" db="EMBL/GenBank/DDBJ databases">
        <authorList>
            <consortium name="DOE Joint Genome Institute"/>
            <person name="Kuo A."/>
            <person name="Miyauchi S."/>
            <person name="Kiss E."/>
            <person name="Drula E."/>
            <person name="Kohler A."/>
            <person name="Sanchez-Garcia M."/>
            <person name="Andreopoulos B."/>
            <person name="Barry K.W."/>
            <person name="Bonito G."/>
            <person name="Buee M."/>
            <person name="Carver A."/>
            <person name="Chen C."/>
            <person name="Cichocki N."/>
            <person name="Clum A."/>
            <person name="Culley D."/>
            <person name="Crous P.W."/>
            <person name="Fauchery L."/>
            <person name="Girlanda M."/>
            <person name="Hayes R."/>
            <person name="Keri Z."/>
            <person name="Labutti K."/>
            <person name="Lipzen A."/>
            <person name="Lombard V."/>
            <person name="Magnuson J."/>
            <person name="Maillard F."/>
            <person name="Morin E."/>
            <person name="Murat C."/>
            <person name="Nolan M."/>
            <person name="Ohm R."/>
            <person name="Pangilinan J."/>
            <person name="Pereira M."/>
            <person name="Perotto S."/>
            <person name="Peter M."/>
            <person name="Riley R."/>
            <person name="Sitrit Y."/>
            <person name="Stielow B."/>
            <person name="Szollosi G."/>
            <person name="Zifcakova L."/>
            <person name="Stursova M."/>
            <person name="Spatafora J.W."/>
            <person name="Tedersoo L."/>
            <person name="Vaario L.-M."/>
            <person name="Yamada A."/>
            <person name="Yan M."/>
            <person name="Wang P."/>
            <person name="Xu J."/>
            <person name="Bruns T."/>
            <person name="Baldrian P."/>
            <person name="Vilgalys R."/>
            <person name="Henrissat B."/>
            <person name="Grigoriev I.V."/>
            <person name="Hibbett D."/>
            <person name="Nagy L.G."/>
            <person name="Martin F.M."/>
        </authorList>
    </citation>
    <scope>NUCLEOTIDE SEQUENCE</scope>
    <source>
        <strain evidence="1">P2</strain>
    </source>
</reference>
<keyword evidence="2" id="KW-1185">Reference proteome</keyword>
<proteinExistence type="predicted"/>
<gene>
    <name evidence="1" type="ORF">BDM02DRAFT_3096212</name>
</gene>
<organism evidence="1 2">
    <name type="scientific">Thelephora ganbajun</name>
    <name type="common">Ganba fungus</name>
    <dbReference type="NCBI Taxonomy" id="370292"/>
    <lineage>
        <taxon>Eukaryota</taxon>
        <taxon>Fungi</taxon>
        <taxon>Dikarya</taxon>
        <taxon>Basidiomycota</taxon>
        <taxon>Agaricomycotina</taxon>
        <taxon>Agaricomycetes</taxon>
        <taxon>Thelephorales</taxon>
        <taxon>Thelephoraceae</taxon>
        <taxon>Thelephora</taxon>
    </lineage>
</organism>
<protein>
    <submittedName>
        <fullName evidence="1">NADH:flavin oxidoreductase/NADH oxidase</fullName>
    </submittedName>
</protein>
<comment type="caution">
    <text evidence="1">The sequence shown here is derived from an EMBL/GenBank/DDBJ whole genome shotgun (WGS) entry which is preliminary data.</text>
</comment>